<feature type="transmembrane region" description="Helical" evidence="1">
    <location>
        <begin position="144"/>
        <end position="164"/>
    </location>
</feature>
<dbReference type="RefSeq" id="WP_170055520.1">
    <property type="nucleotide sequence ID" value="NZ_JABBKX010000007.1"/>
</dbReference>
<keyword evidence="1" id="KW-0812">Transmembrane</keyword>
<feature type="transmembrane region" description="Helical" evidence="1">
    <location>
        <begin position="112"/>
        <end position="132"/>
    </location>
</feature>
<feature type="transmembrane region" description="Helical" evidence="1">
    <location>
        <begin position="82"/>
        <end position="106"/>
    </location>
</feature>
<dbReference type="Gene3D" id="1.20.1250.20">
    <property type="entry name" value="MFS general substrate transporter like domains"/>
    <property type="match status" value="2"/>
</dbReference>
<dbReference type="GO" id="GO:0005886">
    <property type="term" value="C:plasma membrane"/>
    <property type="evidence" value="ECO:0007669"/>
    <property type="project" value="TreeGrafter"/>
</dbReference>
<evidence type="ECO:0000313" key="2">
    <source>
        <dbReference type="EMBL" id="NMJ43319.1"/>
    </source>
</evidence>
<keyword evidence="1" id="KW-0472">Membrane</keyword>
<comment type="caution">
    <text evidence="2">The sequence shown here is derived from an EMBL/GenBank/DDBJ whole genome shotgun (WGS) entry which is preliminary data.</text>
</comment>
<keyword evidence="3" id="KW-1185">Reference proteome</keyword>
<dbReference type="EMBL" id="JABBKX010000007">
    <property type="protein sequence ID" value="NMJ43319.1"/>
    <property type="molecule type" value="Genomic_DNA"/>
</dbReference>
<feature type="transmembrane region" description="Helical" evidence="1">
    <location>
        <begin position="299"/>
        <end position="317"/>
    </location>
</feature>
<gene>
    <name evidence="2" type="ORF">GWK16_18870</name>
</gene>
<feature type="transmembrane region" description="Helical" evidence="1">
    <location>
        <begin position="273"/>
        <end position="293"/>
    </location>
</feature>
<organism evidence="2 3">
    <name type="scientific">Neoroseomonas marina</name>
    <dbReference type="NCBI Taxonomy" id="1232220"/>
    <lineage>
        <taxon>Bacteria</taxon>
        <taxon>Pseudomonadati</taxon>
        <taxon>Pseudomonadota</taxon>
        <taxon>Alphaproteobacteria</taxon>
        <taxon>Acetobacterales</taxon>
        <taxon>Acetobacteraceae</taxon>
        <taxon>Neoroseomonas</taxon>
    </lineage>
</organism>
<feature type="transmembrane region" description="Helical" evidence="1">
    <location>
        <begin position="170"/>
        <end position="187"/>
    </location>
</feature>
<dbReference type="Pfam" id="PF06779">
    <property type="entry name" value="MFS_4"/>
    <property type="match status" value="1"/>
</dbReference>
<dbReference type="SUPFAM" id="SSF103473">
    <property type="entry name" value="MFS general substrate transporter"/>
    <property type="match status" value="1"/>
</dbReference>
<dbReference type="AlphaFoldDB" id="A0A848EI56"/>
<feature type="transmembrane region" description="Helical" evidence="1">
    <location>
        <begin position="199"/>
        <end position="217"/>
    </location>
</feature>
<dbReference type="InterPro" id="IPR036259">
    <property type="entry name" value="MFS_trans_sf"/>
</dbReference>
<feature type="transmembrane region" description="Helical" evidence="1">
    <location>
        <begin position="360"/>
        <end position="379"/>
    </location>
</feature>
<feature type="transmembrane region" description="Helical" evidence="1">
    <location>
        <begin position="329"/>
        <end position="354"/>
    </location>
</feature>
<dbReference type="PANTHER" id="PTHR23537">
    <property type="match status" value="1"/>
</dbReference>
<accession>A0A848EI56</accession>
<proteinExistence type="predicted"/>
<keyword evidence="1" id="KW-1133">Transmembrane helix</keyword>
<evidence type="ECO:0000256" key="1">
    <source>
        <dbReference type="SAM" id="Phobius"/>
    </source>
</evidence>
<dbReference type="Proteomes" id="UP000548582">
    <property type="component" value="Unassembled WGS sequence"/>
</dbReference>
<reference evidence="2 3" key="1">
    <citation type="submission" date="2020-03" db="EMBL/GenBank/DDBJ databases">
        <authorList>
            <person name="Sun Q."/>
        </authorList>
    </citation>
    <scope>NUCLEOTIDE SEQUENCE [LARGE SCALE GENOMIC DNA]</scope>
    <source>
        <strain evidence="2 3">JC162</strain>
    </source>
</reference>
<protein>
    <submittedName>
        <fullName evidence="2">YbfB/YjiJ family MFS transporter</fullName>
    </submittedName>
</protein>
<dbReference type="PANTHER" id="PTHR23537:SF1">
    <property type="entry name" value="SUGAR TRANSPORTER"/>
    <property type="match status" value="1"/>
</dbReference>
<evidence type="ECO:0000313" key="3">
    <source>
        <dbReference type="Proteomes" id="UP000548582"/>
    </source>
</evidence>
<dbReference type="InterPro" id="IPR010645">
    <property type="entry name" value="MFS_4"/>
</dbReference>
<feature type="transmembrane region" description="Helical" evidence="1">
    <location>
        <begin position="53"/>
        <end position="70"/>
    </location>
</feature>
<name>A0A848EI56_9PROT</name>
<sequence>MGKAAAGGAPRGFLGQAWAGAAATASGNGLARFAFVPLFPAMVAAGWVDGAEAGVLGAVTLFGSLIGTLGGRHVALRLPVPLLLDLGMGTILVSLLACAWNGGLWWLMPWRLLAGIGGGILMALAGPAAVAAAPADRRGMAGGIVVAGVGLGIAGGALAVPAFLTAGGVAGSWAGLAGLVGLLWILARGSWPLATPDRAGGAAPTGGTLLIATYALHSAGMVPPMVYLADLAVRGHHLALGIGSLLWFAFGASGVAGGMLSGRLADRFGSRRVLIGLLVTQATALGLCMQPLTALIVPAAALAGFAAVGTTTVILALARDVAGPQATLLWVRCTAAFSVTQAGIGFLLAAVFAATGESHAVIFAIGTGFSLAALVSARYL</sequence>
<feature type="transmembrane region" description="Helical" evidence="1">
    <location>
        <begin position="237"/>
        <end position="261"/>
    </location>
</feature>